<organism evidence="5 6">
    <name type="scientific">Candidatus Atopostipes pullistercoris</name>
    <dbReference type="NCBI Taxonomy" id="2838467"/>
    <lineage>
        <taxon>Bacteria</taxon>
        <taxon>Bacillati</taxon>
        <taxon>Bacillota</taxon>
        <taxon>Bacilli</taxon>
        <taxon>Lactobacillales</taxon>
        <taxon>Carnobacteriaceae</taxon>
        <taxon>Atopostipes</taxon>
    </lineage>
</organism>
<evidence type="ECO:0000256" key="2">
    <source>
        <dbReference type="ARBA" id="ARBA00022857"/>
    </source>
</evidence>
<dbReference type="PANTHER" id="PTHR43827">
    <property type="entry name" value="2,5-DIKETO-D-GLUCONIC ACID REDUCTASE"/>
    <property type="match status" value="1"/>
</dbReference>
<dbReference type="AlphaFoldDB" id="A0A9D2G407"/>
<dbReference type="InterPro" id="IPR036812">
    <property type="entry name" value="NAD(P)_OxRdtase_dom_sf"/>
</dbReference>
<proteinExistence type="inferred from homology"/>
<keyword evidence="2" id="KW-0521">NADP</keyword>
<comment type="similarity">
    <text evidence="1">Belongs to the aldo/keto reductase family.</text>
</comment>
<dbReference type="PANTHER" id="PTHR43827:SF3">
    <property type="entry name" value="NADP-DEPENDENT OXIDOREDUCTASE DOMAIN-CONTAINING PROTEIN"/>
    <property type="match status" value="1"/>
</dbReference>
<dbReference type="EMBL" id="DXAZ01000156">
    <property type="protein sequence ID" value="HIZ71891.1"/>
    <property type="molecule type" value="Genomic_DNA"/>
</dbReference>
<dbReference type="GO" id="GO:0016616">
    <property type="term" value="F:oxidoreductase activity, acting on the CH-OH group of donors, NAD or NADP as acceptor"/>
    <property type="evidence" value="ECO:0007669"/>
    <property type="project" value="UniProtKB-ARBA"/>
</dbReference>
<evidence type="ECO:0000259" key="4">
    <source>
        <dbReference type="Pfam" id="PF00248"/>
    </source>
</evidence>
<reference evidence="5" key="1">
    <citation type="journal article" date="2021" name="PeerJ">
        <title>Extensive microbial diversity within the chicken gut microbiome revealed by metagenomics and culture.</title>
        <authorList>
            <person name="Gilroy R."/>
            <person name="Ravi A."/>
            <person name="Getino M."/>
            <person name="Pursley I."/>
            <person name="Horton D.L."/>
            <person name="Alikhan N.F."/>
            <person name="Baker D."/>
            <person name="Gharbi K."/>
            <person name="Hall N."/>
            <person name="Watson M."/>
            <person name="Adriaenssens E.M."/>
            <person name="Foster-Nyarko E."/>
            <person name="Jarju S."/>
            <person name="Secka A."/>
            <person name="Antonio M."/>
            <person name="Oren A."/>
            <person name="Chaudhuri R.R."/>
            <person name="La Ragione R."/>
            <person name="Hildebrand F."/>
            <person name="Pallen M.J."/>
        </authorList>
    </citation>
    <scope>NUCLEOTIDE SEQUENCE</scope>
    <source>
        <strain evidence="5">CHK169-4300</strain>
    </source>
</reference>
<name>A0A9D2G407_9LACT</name>
<dbReference type="Proteomes" id="UP000824106">
    <property type="component" value="Unassembled WGS sequence"/>
</dbReference>
<gene>
    <name evidence="5" type="ORF">H9808_09050</name>
</gene>
<evidence type="ECO:0000256" key="3">
    <source>
        <dbReference type="ARBA" id="ARBA00023002"/>
    </source>
</evidence>
<feature type="domain" description="NADP-dependent oxidoreductase" evidence="4">
    <location>
        <begin position="15"/>
        <end position="77"/>
    </location>
</feature>
<dbReference type="Pfam" id="PF00248">
    <property type="entry name" value="Aldo_ket_red"/>
    <property type="match status" value="1"/>
</dbReference>
<evidence type="ECO:0000313" key="6">
    <source>
        <dbReference type="Proteomes" id="UP000824106"/>
    </source>
</evidence>
<protein>
    <submittedName>
        <fullName evidence="5">Aldo/keto reductase</fullName>
    </submittedName>
</protein>
<dbReference type="InterPro" id="IPR018170">
    <property type="entry name" value="Aldo/ket_reductase_CS"/>
</dbReference>
<reference evidence="5" key="2">
    <citation type="submission" date="2021-04" db="EMBL/GenBank/DDBJ databases">
        <authorList>
            <person name="Gilroy R."/>
        </authorList>
    </citation>
    <scope>NUCLEOTIDE SEQUENCE</scope>
    <source>
        <strain evidence="5">CHK169-4300</strain>
    </source>
</reference>
<feature type="non-terminal residue" evidence="5">
    <location>
        <position position="1"/>
    </location>
</feature>
<dbReference type="PROSITE" id="PS00063">
    <property type="entry name" value="ALDOKETO_REDUCTASE_3"/>
    <property type="match status" value="1"/>
</dbReference>
<sequence length="102" mass="11958">VWAPFAEGMNNIFENEVLEKIAQKHNKSVAQVILRWLVEQDIVVLAKSVHPERMEENLAIFDFSLDDDDKKQIKTLDQEASQFFNHKDPEIIKNMATRKLDY</sequence>
<dbReference type="Gene3D" id="3.20.20.100">
    <property type="entry name" value="NADP-dependent oxidoreductase domain"/>
    <property type="match status" value="1"/>
</dbReference>
<dbReference type="InterPro" id="IPR023210">
    <property type="entry name" value="NADP_OxRdtase_dom"/>
</dbReference>
<dbReference type="InterPro" id="IPR020471">
    <property type="entry name" value="AKR"/>
</dbReference>
<comment type="caution">
    <text evidence="5">The sequence shown here is derived from an EMBL/GenBank/DDBJ whole genome shotgun (WGS) entry which is preliminary data.</text>
</comment>
<evidence type="ECO:0000313" key="5">
    <source>
        <dbReference type="EMBL" id="HIZ71891.1"/>
    </source>
</evidence>
<dbReference type="SUPFAM" id="SSF51430">
    <property type="entry name" value="NAD(P)-linked oxidoreductase"/>
    <property type="match status" value="1"/>
</dbReference>
<keyword evidence="3" id="KW-0560">Oxidoreductase</keyword>
<accession>A0A9D2G407</accession>
<evidence type="ECO:0000256" key="1">
    <source>
        <dbReference type="ARBA" id="ARBA00007905"/>
    </source>
</evidence>